<keyword evidence="3" id="KW-1185">Reference proteome</keyword>
<proteinExistence type="predicted"/>
<dbReference type="RefSeq" id="WP_008600385.1">
    <property type="nucleotide sequence ID" value="NZ_AMRV01000002.1"/>
</dbReference>
<sequence>MILDGAREVDRIELSGDRDVVRARRRIADRMDALGARALRKTRFVTAVSEVARNAVVHGGGGVMTVYAFKSARIGIECRDRGPGIASIEQALSDGFSTTGSMGHGLGGAKRLSDAFEIDSRPGGGTVVRMLGSL</sequence>
<dbReference type="SUPFAM" id="SSF55874">
    <property type="entry name" value="ATPase domain of HSP90 chaperone/DNA topoisomerase II/histidine kinase"/>
    <property type="match status" value="1"/>
</dbReference>
<dbReference type="EMBL" id="AMRV01000002">
    <property type="protein sequence ID" value="EMD83894.1"/>
    <property type="molecule type" value="Genomic_DNA"/>
</dbReference>
<dbReference type="Gene3D" id="3.30.565.10">
    <property type="entry name" value="Histidine kinase-like ATPase, C-terminal domain"/>
    <property type="match status" value="1"/>
</dbReference>
<evidence type="ECO:0000313" key="2">
    <source>
        <dbReference type="EMBL" id="EMD83894.1"/>
    </source>
</evidence>
<protein>
    <recommendedName>
        <fullName evidence="1">Histidine kinase/HSP90-like ATPase domain-containing protein</fullName>
    </recommendedName>
</protein>
<dbReference type="InterPro" id="IPR036890">
    <property type="entry name" value="HATPase_C_sf"/>
</dbReference>
<dbReference type="AlphaFoldDB" id="M2TBB5"/>
<evidence type="ECO:0000313" key="3">
    <source>
        <dbReference type="Proteomes" id="UP000011717"/>
    </source>
</evidence>
<gene>
    <name evidence="2" type="ORF">C725_0866</name>
</gene>
<accession>M2TBB5</accession>
<organism evidence="2 3">
    <name type="scientific">Pacificimonas flava</name>
    <dbReference type="NCBI Taxonomy" id="1234595"/>
    <lineage>
        <taxon>Bacteria</taxon>
        <taxon>Pseudomonadati</taxon>
        <taxon>Pseudomonadota</taxon>
        <taxon>Alphaproteobacteria</taxon>
        <taxon>Sphingomonadales</taxon>
        <taxon>Sphingosinicellaceae</taxon>
        <taxon>Pacificimonas</taxon>
    </lineage>
</organism>
<dbReference type="Proteomes" id="UP000011717">
    <property type="component" value="Unassembled WGS sequence"/>
</dbReference>
<dbReference type="OrthoDB" id="5769716at2"/>
<dbReference type="Pfam" id="PF13581">
    <property type="entry name" value="HATPase_c_2"/>
    <property type="match status" value="1"/>
</dbReference>
<evidence type="ECO:0000259" key="1">
    <source>
        <dbReference type="Pfam" id="PF13581"/>
    </source>
</evidence>
<name>M2TBB5_9SPHN</name>
<comment type="caution">
    <text evidence="2">The sequence shown here is derived from an EMBL/GenBank/DDBJ whole genome shotgun (WGS) entry which is preliminary data.</text>
</comment>
<reference evidence="2 3" key="1">
    <citation type="journal article" date="2013" name="Genome Announc.">
        <title>Draft Genome Sequence of Strain JLT2015T, Belonging to the Family Sphingomonadaceae of the Alphaproteobacteria.</title>
        <authorList>
            <person name="Tang K."/>
            <person name="Liu K."/>
            <person name="Li S."/>
            <person name="Jiao N."/>
        </authorList>
    </citation>
    <scope>NUCLEOTIDE SEQUENCE [LARGE SCALE GENOMIC DNA]</scope>
    <source>
        <strain evidence="2 3">JLT2015</strain>
    </source>
</reference>
<dbReference type="InterPro" id="IPR003594">
    <property type="entry name" value="HATPase_dom"/>
</dbReference>
<feature type="domain" description="Histidine kinase/HSP90-like ATPase" evidence="1">
    <location>
        <begin position="19"/>
        <end position="130"/>
    </location>
</feature>